<proteinExistence type="inferred from homology"/>
<evidence type="ECO:0000256" key="2">
    <source>
        <dbReference type="ARBA" id="ARBA00010541"/>
    </source>
</evidence>
<dbReference type="InterPro" id="IPR009003">
    <property type="entry name" value="Peptidase_S1_PA"/>
</dbReference>
<dbReference type="GO" id="GO:0004252">
    <property type="term" value="F:serine-type endopeptidase activity"/>
    <property type="evidence" value="ECO:0007669"/>
    <property type="project" value="InterPro"/>
</dbReference>
<keyword evidence="6" id="KW-0574">Periplasm</keyword>
<feature type="binding site" evidence="10">
    <location>
        <position position="166"/>
    </location>
    <ligand>
        <name>substrate</name>
    </ligand>
</feature>
<dbReference type="InterPro" id="IPR036034">
    <property type="entry name" value="PDZ_sf"/>
</dbReference>
<evidence type="ECO:0000259" key="11">
    <source>
        <dbReference type="PROSITE" id="PS50106"/>
    </source>
</evidence>
<accession>A0A1B4V5G5</accession>
<evidence type="ECO:0000256" key="4">
    <source>
        <dbReference type="ARBA" id="ARBA00022729"/>
    </source>
</evidence>
<dbReference type="InterPro" id="IPR041489">
    <property type="entry name" value="PDZ_6"/>
</dbReference>
<dbReference type="PANTHER" id="PTHR22939">
    <property type="entry name" value="SERINE PROTEASE FAMILY S1C HTRA-RELATED"/>
    <property type="match status" value="1"/>
</dbReference>
<dbReference type="RefSeq" id="WP_096461250.1">
    <property type="nucleotide sequence ID" value="NZ_AP014936.1"/>
</dbReference>
<evidence type="ECO:0000313" key="12">
    <source>
        <dbReference type="EMBL" id="BAU48773.1"/>
    </source>
</evidence>
<dbReference type="FunFam" id="2.40.10.10:FF:000001">
    <property type="entry name" value="Periplasmic serine protease DegS"/>
    <property type="match status" value="1"/>
</dbReference>
<evidence type="ECO:0000256" key="9">
    <source>
        <dbReference type="PIRSR" id="PIRSR611782-1"/>
    </source>
</evidence>
<organism evidence="12 13">
    <name type="scientific">Sulfurifustis variabilis</name>
    <dbReference type="NCBI Taxonomy" id="1675686"/>
    <lineage>
        <taxon>Bacteria</taxon>
        <taxon>Pseudomonadati</taxon>
        <taxon>Pseudomonadota</taxon>
        <taxon>Gammaproteobacteria</taxon>
        <taxon>Acidiferrobacterales</taxon>
        <taxon>Acidiferrobacteraceae</taxon>
        <taxon>Sulfurifustis</taxon>
    </lineage>
</organism>
<feature type="domain" description="PDZ" evidence="11">
    <location>
        <begin position="284"/>
        <end position="375"/>
    </location>
</feature>
<evidence type="ECO:0000256" key="1">
    <source>
        <dbReference type="ARBA" id="ARBA00004418"/>
    </source>
</evidence>
<dbReference type="SUPFAM" id="SSF50156">
    <property type="entry name" value="PDZ domain-like"/>
    <property type="match status" value="2"/>
</dbReference>
<feature type="active site" description="Charge relay system" evidence="9">
    <location>
        <position position="166"/>
    </location>
</feature>
<dbReference type="InterPro" id="IPR001478">
    <property type="entry name" value="PDZ"/>
</dbReference>
<reference evidence="12 13" key="1">
    <citation type="submission" date="2015-08" db="EMBL/GenBank/DDBJ databases">
        <title>Complete genome sequence of Sulfurifustis variabilis.</title>
        <authorList>
            <person name="Miura A."/>
            <person name="Kojima H."/>
            <person name="Fukui M."/>
        </authorList>
    </citation>
    <scope>NUCLEOTIDE SEQUENCE [LARGE SCALE GENOMIC DNA]</scope>
    <source>
        <strain evidence="13">skN76</strain>
    </source>
</reference>
<dbReference type="InterPro" id="IPR011782">
    <property type="entry name" value="Pept_S1C_Do"/>
</dbReference>
<feature type="active site" description="Charge relay system" evidence="9">
    <location>
        <position position="240"/>
    </location>
</feature>
<feature type="active site" description="Charge relay system" evidence="9">
    <location>
        <position position="136"/>
    </location>
</feature>
<dbReference type="SMART" id="SM00228">
    <property type="entry name" value="PDZ"/>
    <property type="match status" value="2"/>
</dbReference>
<dbReference type="CDD" id="cd10839">
    <property type="entry name" value="cpPDZ1_DegP-like"/>
    <property type="match status" value="1"/>
</dbReference>
<keyword evidence="7" id="KW-0378">Hydrolase</keyword>
<keyword evidence="8" id="KW-0720">Serine protease</keyword>
<dbReference type="Proteomes" id="UP000218899">
    <property type="component" value="Chromosome"/>
</dbReference>
<dbReference type="OrthoDB" id="9758917at2"/>
<dbReference type="AlphaFoldDB" id="A0A1B4V5G5"/>
<comment type="similarity">
    <text evidence="2">Belongs to the peptidase S1C family.</text>
</comment>
<dbReference type="PROSITE" id="PS50106">
    <property type="entry name" value="PDZ"/>
    <property type="match status" value="2"/>
</dbReference>
<keyword evidence="5" id="KW-0677">Repeat</keyword>
<dbReference type="Pfam" id="PF13180">
    <property type="entry name" value="PDZ_2"/>
    <property type="match status" value="1"/>
</dbReference>
<evidence type="ECO:0000256" key="5">
    <source>
        <dbReference type="ARBA" id="ARBA00022737"/>
    </source>
</evidence>
<dbReference type="SUPFAM" id="SSF50494">
    <property type="entry name" value="Trypsin-like serine proteases"/>
    <property type="match status" value="1"/>
</dbReference>
<dbReference type="PANTHER" id="PTHR22939:SF129">
    <property type="entry name" value="SERINE PROTEASE HTRA2, MITOCHONDRIAL"/>
    <property type="match status" value="1"/>
</dbReference>
<evidence type="ECO:0000313" key="13">
    <source>
        <dbReference type="Proteomes" id="UP000218899"/>
    </source>
</evidence>
<dbReference type="PRINTS" id="PR00834">
    <property type="entry name" value="PROTEASES2C"/>
</dbReference>
<protein>
    <submittedName>
        <fullName evidence="12">Protease</fullName>
    </submittedName>
</protein>
<feature type="domain" description="PDZ" evidence="11">
    <location>
        <begin position="413"/>
        <end position="467"/>
    </location>
</feature>
<evidence type="ECO:0000256" key="8">
    <source>
        <dbReference type="ARBA" id="ARBA00022825"/>
    </source>
</evidence>
<dbReference type="Pfam" id="PF17820">
    <property type="entry name" value="PDZ_6"/>
    <property type="match status" value="1"/>
</dbReference>
<feature type="binding site" evidence="10">
    <location>
        <position position="136"/>
    </location>
    <ligand>
        <name>substrate</name>
    </ligand>
</feature>
<keyword evidence="4" id="KW-0732">Signal</keyword>
<dbReference type="InterPro" id="IPR001940">
    <property type="entry name" value="Peptidase_S1C"/>
</dbReference>
<evidence type="ECO:0000256" key="6">
    <source>
        <dbReference type="ARBA" id="ARBA00022764"/>
    </source>
</evidence>
<evidence type="ECO:0000256" key="10">
    <source>
        <dbReference type="PIRSR" id="PIRSR611782-2"/>
    </source>
</evidence>
<evidence type="ECO:0000256" key="7">
    <source>
        <dbReference type="ARBA" id="ARBA00022801"/>
    </source>
</evidence>
<dbReference type="GO" id="GO:0042597">
    <property type="term" value="C:periplasmic space"/>
    <property type="evidence" value="ECO:0007669"/>
    <property type="project" value="UniProtKB-SubCell"/>
</dbReference>
<gene>
    <name evidence="12" type="ORF">SVA_2223</name>
</gene>
<dbReference type="KEGG" id="sva:SVA_2223"/>
<name>A0A1B4V5G5_9GAMM</name>
<evidence type="ECO:0000256" key="3">
    <source>
        <dbReference type="ARBA" id="ARBA00022670"/>
    </source>
</evidence>
<dbReference type="Gene3D" id="2.30.42.10">
    <property type="match status" value="2"/>
</dbReference>
<dbReference type="Gene3D" id="2.40.10.120">
    <property type="match status" value="1"/>
</dbReference>
<feature type="binding site" evidence="10">
    <location>
        <begin position="238"/>
        <end position="240"/>
    </location>
    <ligand>
        <name>substrate</name>
    </ligand>
</feature>
<comment type="subcellular location">
    <subcellularLocation>
        <location evidence="1">Periplasm</location>
    </subcellularLocation>
</comment>
<keyword evidence="13" id="KW-1185">Reference proteome</keyword>
<keyword evidence="3 12" id="KW-0645">Protease</keyword>
<sequence length="499" mass="52490">MIIERRSFRLGLLAGLFLFAGVIAGIVLSSRLDWMPVAGSAENAATALPPGVGPSTNFVPIVKAVTPAVVNISTTRVVKGPSGGEVPPGFMDDPFFRQFFGDEFFKRFGIPRERRENSLGSGVIVSPDGYIVTNNHVIAKADEIKILLNDKREFTGKVIGTDPKTDIAVVKIDAKDLPTVPWGDSDKLEVGEYILAIGNPFALNSTVTMGIVSAVGRANVGIADYEDFIQTDAAINPGNSGGALVNVRGELVGINTAIFSRSGGYMGIGFAVPANMTRAVMDSLVKHGKVTRGWLGVSIQEVTQNLAKQFGLDEAKGALVSEVLPDSPAAAAGLRSGDVIVGFDGKAVDSPTLLRNMVAQTPIGRSARVEVLRDGKRQTLSVKIAEQPKEIAQGDGEEEGETAPKTALAGLELRNLTPEIANQLGLKPGASGVVVTAVAPDSSAAAAGVEPGDVIMEINRQPVKSINDVKRLSEKLGKNESALLLVNRRGGKLFLVVKP</sequence>
<dbReference type="NCBIfam" id="TIGR02037">
    <property type="entry name" value="degP_htrA_DO"/>
    <property type="match status" value="1"/>
</dbReference>
<dbReference type="Pfam" id="PF13365">
    <property type="entry name" value="Trypsin_2"/>
    <property type="match status" value="1"/>
</dbReference>
<dbReference type="FunFam" id="2.30.42.10:FF:000037">
    <property type="entry name" value="Periplasmic serine endoprotease DegP-like"/>
    <property type="match status" value="1"/>
</dbReference>
<dbReference type="GO" id="GO:0006508">
    <property type="term" value="P:proteolysis"/>
    <property type="evidence" value="ECO:0007669"/>
    <property type="project" value="UniProtKB-KW"/>
</dbReference>
<dbReference type="EMBL" id="AP014936">
    <property type="protein sequence ID" value="BAU48773.1"/>
    <property type="molecule type" value="Genomic_DNA"/>
</dbReference>